<sequence>MPQSKEGKRYLRSALALAVAGAFAAMHPAWADVPELETNSDGAYINVTAGTGTGETQSVTGDAVSITNSGNAHALTLTGTGNTILIDGTESVSITANSQYAPISNFSGNPWAETPSSYSAGGTIDIESDGTVTLSNTAGGNNQVIDIENGDSDTPLKLTVNGEKTAAQVVMTGNVLTQNENTAAEINLTGTDSSLTGQVYAKDGAAITLNVDPKTGSTATVTGSGLADGTDSVMTVNANNAVLNGGYYALDGGTTTVTLTGNSVQTAPEKTSGFSAVHGSLPTREEESIFTCTSSSCVRVVISPATEIKAVIGSITEKNVAGGAMSGSSFTEITESGTQVTGDFVAEDESTMKLSIGGTLDGDVLSKGNSETTLTVSGTQTGGVDVENGSSLTVTVDGTLNGDAEANQNSSNPSHSDLTLTINGSMNGMVEAWDYSTGDVTVSGSWVGESTAYYTGENSVSIIGSGSWTGDGWAYCGGTFGVSVADGAKWSGDAYSTDVENGVYAHLTADIAGTWEGDAKSDYGAVLNANIKETGVWTGDAVSTDSYDDKASEVHVDNAGVWNGDARADGASLLTVDNSGTWTGDASTEDTGSSMTITSSGTWNGSAAAASGSVMTIDVSGAWTGDAKASDSGTTLTITDSGVWNGSATAESGAAVTVSDLNQWTGDATATGSGSTMGITNTGVWSGNASASDGASLTVSNLKEWTGDAKATGSGSTMEVTDAGVWNGSATVADSAVMTVGALQTWNGNATVTDSGSKLTVSLPGTWNGNASVSNAGRMDVALNGTWNGSASVTSNGIMTVDMNGTWNGNVSATKGSAVALNIKGTWNGAVVEASEDSTVDITDNTSSNTETKTETTADTTESTSSTHGVLRFARLLAVNTASNDLTDTSDTTEATGTGDAADAEEESTPAPGVSVNFEGDNVSWNLTGDSELSGLNIGDGTISFPTPASGESFTGTTLTVNGDYTASNATLNMSASLSGENSASDLLTVTGAATGATTINVTAFPSTGEPKADGVELVSVTGDSSNATFTMPRTLKSGAYIYSLRKAGSGWYLMNTVETPETVSGTVIPGTSDLSAHVIRPEIASYANNLYAANTMFAMKLSDRLGETAYSDAIKAAGKKAGSFWIRTAGGHTRNVMADGENTTRGNWGLVQLGGDLISWPTSGTHRMHVGLMAGYAHESNKTGSDTADYSSKGKVSGFSGGLYATWMNSNATGDGPYVDAWLQYQRFKNTTSVGNYAEEESYHSKGFTGSLEAGYTFALKDWQNGAVSNATRLRLEGQVIRMGVRADNVIDSTGTLVQGTGAGNVRTRLGATLFHQFTNTAKGTAVKPYLTLNWVHDTKSFGTAMDGVHDTIDGGRNFGEVKLGVEGRITKNLNLWAYTGYQGGDHGYRNVEALVGVKALF</sequence>
<dbReference type="PANTHER" id="PTHR12338:SF5">
    <property type="entry name" value="ANTIGEN 43-RELATED"/>
    <property type="match status" value="1"/>
</dbReference>
<keyword evidence="5" id="KW-1185">Reference proteome</keyword>
<evidence type="ECO:0000313" key="5">
    <source>
        <dbReference type="Proteomes" id="UP000266091"/>
    </source>
</evidence>
<dbReference type="InterPro" id="IPR011050">
    <property type="entry name" value="Pectin_lyase_fold/virulence"/>
</dbReference>
<evidence type="ECO:0000313" key="4">
    <source>
        <dbReference type="EMBL" id="GBO94838.1"/>
    </source>
</evidence>
<comment type="caution">
    <text evidence="4">The sequence shown here is derived from an EMBL/GenBank/DDBJ whole genome shotgun (WGS) entry which is preliminary data.</text>
</comment>
<dbReference type="OrthoDB" id="8613300at2"/>
<feature type="compositionally biased region" description="Low complexity" evidence="1">
    <location>
        <begin position="887"/>
        <end position="901"/>
    </location>
</feature>
<evidence type="ECO:0000256" key="2">
    <source>
        <dbReference type="SAM" id="SignalP"/>
    </source>
</evidence>
<feature type="domain" description="Autotransporter" evidence="3">
    <location>
        <begin position="1118"/>
        <end position="1403"/>
    </location>
</feature>
<protein>
    <recommendedName>
        <fullName evidence="3">Autotransporter domain-containing protein</fullName>
    </recommendedName>
</protein>
<feature type="chain" id="PRO_5017343634" description="Autotransporter domain-containing protein" evidence="2">
    <location>
        <begin position="32"/>
        <end position="1403"/>
    </location>
</feature>
<dbReference type="InterPro" id="IPR043990">
    <property type="entry name" value="AC_1"/>
</dbReference>
<reference evidence="4 5" key="1">
    <citation type="journal article" date="2018" name="Int. J. Syst. Evol. Microbiol.">
        <title>Mesosutterella multiformis gen. nov., sp. nov., a member of the family Sutterellaceae and Sutterella megalosphaeroides sp. nov., isolated from human faeces.</title>
        <authorList>
            <person name="Sakamoto M."/>
            <person name="Ikeyama N."/>
            <person name="Kunihiro T."/>
            <person name="Iino T."/>
            <person name="Yuki M."/>
            <person name="Ohkuma M."/>
        </authorList>
    </citation>
    <scope>NUCLEOTIDE SEQUENCE [LARGE SCALE GENOMIC DNA]</scope>
    <source>
        <strain evidence="4 5">4NBBH2</strain>
    </source>
</reference>
<dbReference type="SUPFAM" id="SSF103515">
    <property type="entry name" value="Autotransporter"/>
    <property type="match status" value="1"/>
</dbReference>
<dbReference type="InterPro" id="IPR005546">
    <property type="entry name" value="Autotransporte_beta"/>
</dbReference>
<keyword evidence="2" id="KW-0732">Signal</keyword>
<name>A0A388SEY6_9BURK</name>
<dbReference type="NCBIfam" id="TIGR01414">
    <property type="entry name" value="autotrans_barl"/>
    <property type="match status" value="1"/>
</dbReference>
<gene>
    <name evidence="4" type="ORF">MESMUL_21920</name>
</gene>
<dbReference type="GO" id="GO:0019867">
    <property type="term" value="C:outer membrane"/>
    <property type="evidence" value="ECO:0007669"/>
    <property type="project" value="InterPro"/>
</dbReference>
<evidence type="ECO:0000256" key="1">
    <source>
        <dbReference type="SAM" id="MobiDB-lite"/>
    </source>
</evidence>
<feature type="region of interest" description="Disordered" evidence="1">
    <location>
        <begin position="884"/>
        <end position="917"/>
    </location>
</feature>
<dbReference type="Gene3D" id="2.160.20.20">
    <property type="match status" value="1"/>
</dbReference>
<dbReference type="RefSeq" id="WP_116271034.1">
    <property type="nucleotide sequence ID" value="NZ_BGZJ01000002.1"/>
</dbReference>
<dbReference type="InterPro" id="IPR006315">
    <property type="entry name" value="OM_autotransptr_brl_dom"/>
</dbReference>
<feature type="signal peptide" evidence="2">
    <location>
        <begin position="1"/>
        <end position="31"/>
    </location>
</feature>
<dbReference type="Gene3D" id="2.40.128.130">
    <property type="entry name" value="Autotransporter beta-domain"/>
    <property type="match status" value="1"/>
</dbReference>
<feature type="region of interest" description="Disordered" evidence="1">
    <location>
        <begin position="838"/>
        <end position="867"/>
    </location>
</feature>
<dbReference type="PANTHER" id="PTHR12338">
    <property type="entry name" value="AUTOTRANSPORTER"/>
    <property type="match status" value="1"/>
</dbReference>
<dbReference type="EMBL" id="BGZJ01000002">
    <property type="protein sequence ID" value="GBO94838.1"/>
    <property type="molecule type" value="Genomic_DNA"/>
</dbReference>
<dbReference type="Pfam" id="PF03797">
    <property type="entry name" value="Autotransporter"/>
    <property type="match status" value="1"/>
</dbReference>
<dbReference type="PROSITE" id="PS51208">
    <property type="entry name" value="AUTOTRANSPORTER"/>
    <property type="match status" value="1"/>
</dbReference>
<dbReference type="InterPro" id="IPR036709">
    <property type="entry name" value="Autotransporte_beta_dom_sf"/>
</dbReference>
<accession>A0A388SEY6</accession>
<dbReference type="CDD" id="cd01344">
    <property type="entry name" value="PL2_Passenger_AT"/>
    <property type="match status" value="1"/>
</dbReference>
<dbReference type="InterPro" id="IPR012332">
    <property type="entry name" value="Autotransporter_pectin_lyase_C"/>
</dbReference>
<dbReference type="SMART" id="SM00869">
    <property type="entry name" value="Autotransporter"/>
    <property type="match status" value="1"/>
</dbReference>
<dbReference type="Pfam" id="PF18883">
    <property type="entry name" value="AC_1"/>
    <property type="match status" value="1"/>
</dbReference>
<dbReference type="Proteomes" id="UP000266091">
    <property type="component" value="Unassembled WGS sequence"/>
</dbReference>
<proteinExistence type="predicted"/>
<dbReference type="SUPFAM" id="SSF51126">
    <property type="entry name" value="Pectin lyase-like"/>
    <property type="match status" value="1"/>
</dbReference>
<organism evidence="4 5">
    <name type="scientific">Mesosutterella multiformis</name>
    <dbReference type="NCBI Taxonomy" id="2259133"/>
    <lineage>
        <taxon>Bacteria</taxon>
        <taxon>Pseudomonadati</taxon>
        <taxon>Pseudomonadota</taxon>
        <taxon>Betaproteobacteria</taxon>
        <taxon>Burkholderiales</taxon>
        <taxon>Sutterellaceae</taxon>
        <taxon>Mesosutterella</taxon>
    </lineage>
</organism>
<evidence type="ECO:0000259" key="3">
    <source>
        <dbReference type="PROSITE" id="PS51208"/>
    </source>
</evidence>
<feature type="compositionally biased region" description="Low complexity" evidence="1">
    <location>
        <begin position="843"/>
        <end position="867"/>
    </location>
</feature>
<dbReference type="InterPro" id="IPR050909">
    <property type="entry name" value="Bact_Autotransporter_VF"/>
</dbReference>